<dbReference type="PANTHER" id="PTHR10309:SF0">
    <property type="entry name" value="MANNOSE-6-PHOSPHATE ISOMERASE"/>
    <property type="match status" value="1"/>
</dbReference>
<dbReference type="PANTHER" id="PTHR10309">
    <property type="entry name" value="MANNOSE-6-PHOSPHATE ISOMERASE"/>
    <property type="match status" value="1"/>
</dbReference>
<keyword evidence="6" id="KW-0862">Zinc</keyword>
<dbReference type="InterPro" id="IPR018050">
    <property type="entry name" value="Pmannose_isomerase-type1_CS"/>
</dbReference>
<dbReference type="InterPro" id="IPR046457">
    <property type="entry name" value="PMI_typeI_cat"/>
</dbReference>
<feature type="domain" description="Phosphomannose isomerase type I C-terminal" evidence="9">
    <location>
        <begin position="326"/>
        <end position="366"/>
    </location>
</feature>
<protein>
    <recommendedName>
        <fullName evidence="4">mannose-6-phosphate isomerase</fullName>
        <ecNumber evidence="4">5.3.1.8</ecNumber>
    </recommendedName>
</protein>
<comment type="cofactor">
    <cofactor evidence="2">
        <name>Zn(2+)</name>
        <dbReference type="ChEBI" id="CHEBI:29105"/>
    </cofactor>
</comment>
<dbReference type="EMBL" id="JBBPCN010000001">
    <property type="protein sequence ID" value="MEK8072192.1"/>
    <property type="molecule type" value="Genomic_DNA"/>
</dbReference>
<evidence type="ECO:0000256" key="3">
    <source>
        <dbReference type="ARBA" id="ARBA00010772"/>
    </source>
</evidence>
<dbReference type="InterPro" id="IPR014710">
    <property type="entry name" value="RmlC-like_jellyroll"/>
</dbReference>
<dbReference type="PIRSF" id="PIRSF001480">
    <property type="entry name" value="Mannose-6-phosphate_isomerase"/>
    <property type="match status" value="1"/>
</dbReference>
<dbReference type="InterPro" id="IPR016305">
    <property type="entry name" value="Mannose-6-P_Isomerase"/>
</dbReference>
<dbReference type="Gene3D" id="2.60.120.10">
    <property type="entry name" value="Jelly Rolls"/>
    <property type="match status" value="2"/>
</dbReference>
<dbReference type="InterPro" id="IPR011051">
    <property type="entry name" value="RmlC_Cupin_sf"/>
</dbReference>
<reference evidence="11 12" key="1">
    <citation type="submission" date="2024-03" db="EMBL/GenBank/DDBJ databases">
        <title>Rhodococcus navarretei sp. nov. and Pseudarthrobacter quantumdoti sp. nov., two new species with the ability to biosynthesize Quantum Dots isolated from soil samples at Union Glacier, Antarctica.</title>
        <authorList>
            <person name="Vargas M."/>
        </authorList>
    </citation>
    <scope>NUCLEOTIDE SEQUENCE [LARGE SCALE GENOMIC DNA]</scope>
    <source>
        <strain evidence="11 12">EXRC-4A-4</strain>
    </source>
</reference>
<dbReference type="SUPFAM" id="SSF51182">
    <property type="entry name" value="RmlC-like cupins"/>
    <property type="match status" value="1"/>
</dbReference>
<dbReference type="GO" id="GO:0004476">
    <property type="term" value="F:mannose-6-phosphate isomerase activity"/>
    <property type="evidence" value="ECO:0007669"/>
    <property type="project" value="UniProtKB-EC"/>
</dbReference>
<proteinExistence type="inferred from homology"/>
<keyword evidence="12" id="KW-1185">Reference proteome</keyword>
<dbReference type="InterPro" id="IPR046456">
    <property type="entry name" value="PMI_typeI_C"/>
</dbReference>
<dbReference type="Proteomes" id="UP001456513">
    <property type="component" value="Unassembled WGS sequence"/>
</dbReference>
<feature type="domain" description="Phosphomannose isomerase type I catalytic" evidence="10">
    <location>
        <begin position="3"/>
        <end position="148"/>
    </location>
</feature>
<evidence type="ECO:0000313" key="12">
    <source>
        <dbReference type="Proteomes" id="UP001456513"/>
    </source>
</evidence>
<keyword evidence="7 11" id="KW-0413">Isomerase</keyword>
<evidence type="ECO:0000256" key="1">
    <source>
        <dbReference type="ARBA" id="ARBA00000757"/>
    </source>
</evidence>
<evidence type="ECO:0000256" key="5">
    <source>
        <dbReference type="ARBA" id="ARBA00022723"/>
    </source>
</evidence>
<sequence>MQLLRGAVRSYAWGSRTALARIQGRPVPSDHPEAEIWLGAHPADSAHVVHEGGSTPLLTLIDDDPSTQLGGSAQHYESRLPYLLKLLAAEEPLSLQAHPSSAQAREGFARENTAGVPIDSPVRNYRDPNHKPELIVALTEFEALAGFRRPTDTVELLDALAVPALAGYRTLLAAQPDASGLRTVFTSWITLPGQALDDILPAVAQGCIDYLSGPARTDGGRFAAEARTLLELGESYPGDAGVLAALLLNRVTLTPGQGLYLDAGNLHAYLRGTGVEIMANSDNVLRGGLTPKHVDVPELLRVLDFEPADISPITPGENDRPTYVYPTPAPEFALSKTAVTAGETVDLPGSGPRILLCTSGTVVAGTAGRPSGLTVSQGSSVWIPASDESVTVTAESGDAEVFVASVGRV</sequence>
<evidence type="ECO:0000259" key="10">
    <source>
        <dbReference type="Pfam" id="PF20511"/>
    </source>
</evidence>
<dbReference type="RefSeq" id="WP_341441664.1">
    <property type="nucleotide sequence ID" value="NZ_JBBPCN010000001.1"/>
</dbReference>
<dbReference type="CDD" id="cd07011">
    <property type="entry name" value="cupin_PMI_type_I_N"/>
    <property type="match status" value="1"/>
</dbReference>
<dbReference type="InterPro" id="IPR001250">
    <property type="entry name" value="Man6P_Isoase-1"/>
</dbReference>
<comment type="similarity">
    <text evidence="3 8">Belongs to the mannose-6-phosphate isomerase type 1 family.</text>
</comment>
<dbReference type="PRINTS" id="PR00714">
    <property type="entry name" value="MAN6PISMRASE"/>
</dbReference>
<evidence type="ECO:0000256" key="8">
    <source>
        <dbReference type="RuleBase" id="RU004189"/>
    </source>
</evidence>
<keyword evidence="5" id="KW-0479">Metal-binding</keyword>
<evidence type="ECO:0000256" key="7">
    <source>
        <dbReference type="ARBA" id="ARBA00023235"/>
    </source>
</evidence>
<dbReference type="PROSITE" id="PS00965">
    <property type="entry name" value="PMI_I_1"/>
    <property type="match status" value="1"/>
</dbReference>
<accession>A0ABU9D082</accession>
<comment type="caution">
    <text evidence="11">The sequence shown here is derived from an EMBL/GenBank/DDBJ whole genome shotgun (WGS) entry which is preliminary data.</text>
</comment>
<evidence type="ECO:0000256" key="4">
    <source>
        <dbReference type="ARBA" id="ARBA00011956"/>
    </source>
</evidence>
<dbReference type="EC" id="5.3.1.8" evidence="4"/>
<gene>
    <name evidence="11" type="primary">manA</name>
    <name evidence="11" type="ORF">AABD04_15240</name>
</gene>
<dbReference type="Pfam" id="PF20511">
    <property type="entry name" value="PMI_typeI_cat"/>
    <property type="match status" value="1"/>
</dbReference>
<dbReference type="Gene3D" id="1.10.441.10">
    <property type="entry name" value="Phosphomannose Isomerase, domain 2"/>
    <property type="match status" value="1"/>
</dbReference>
<evidence type="ECO:0000256" key="6">
    <source>
        <dbReference type="ARBA" id="ARBA00022833"/>
    </source>
</evidence>
<dbReference type="Pfam" id="PF01238">
    <property type="entry name" value="PMI_typeI_C"/>
    <property type="match status" value="1"/>
</dbReference>
<evidence type="ECO:0000313" key="11">
    <source>
        <dbReference type="EMBL" id="MEK8072192.1"/>
    </source>
</evidence>
<dbReference type="NCBIfam" id="TIGR00218">
    <property type="entry name" value="manA"/>
    <property type="match status" value="1"/>
</dbReference>
<name>A0ABU9D082_9NOCA</name>
<organism evidence="11 12">
    <name type="scientific">Rhodococcus navarretei</name>
    <dbReference type="NCBI Taxonomy" id="3128981"/>
    <lineage>
        <taxon>Bacteria</taxon>
        <taxon>Bacillati</taxon>
        <taxon>Actinomycetota</taxon>
        <taxon>Actinomycetes</taxon>
        <taxon>Mycobacteriales</taxon>
        <taxon>Nocardiaceae</taxon>
        <taxon>Rhodococcus</taxon>
    </lineage>
</organism>
<comment type="catalytic activity">
    <reaction evidence="1">
        <text>D-mannose 6-phosphate = D-fructose 6-phosphate</text>
        <dbReference type="Rhea" id="RHEA:12356"/>
        <dbReference type="ChEBI" id="CHEBI:58735"/>
        <dbReference type="ChEBI" id="CHEBI:61527"/>
        <dbReference type="EC" id="5.3.1.8"/>
    </reaction>
</comment>
<evidence type="ECO:0000259" key="9">
    <source>
        <dbReference type="Pfam" id="PF01238"/>
    </source>
</evidence>
<evidence type="ECO:0000256" key="2">
    <source>
        <dbReference type="ARBA" id="ARBA00001947"/>
    </source>
</evidence>